<dbReference type="InterPro" id="IPR003738">
    <property type="entry name" value="SRAP"/>
</dbReference>
<keyword evidence="15" id="KW-1185">Reference proteome</keyword>
<comment type="similarity">
    <text evidence="1 12">Belongs to the SOS response-associated peptidase family.</text>
</comment>
<evidence type="ECO:0000256" key="12">
    <source>
        <dbReference type="RuleBase" id="RU364100"/>
    </source>
</evidence>
<evidence type="ECO:0000256" key="1">
    <source>
        <dbReference type="ARBA" id="ARBA00008136"/>
    </source>
</evidence>
<comment type="function">
    <text evidence="12">Sensor of abasic sites in single-stranded DNA (ssDNA) required to preserve genome integrity by promoting error-free repair of abasic sites. Acts as an enzyme that recognizes and binds abasic sites in ssDNA at replication forks and chemically modifies the lesion by forming a covalent cross-link with DNA: forms a stable thiazolidine linkage between a ring-opened abasic site and the alpha-amino and sulfhydryl substituents of its N-terminal catalytic cysteine residue. The HMCES DNA-protein cross-link is then either reversed or degraded. HMCES is able to catalyze the reversal of its thiazolidine cross-link and cycle between a cross-link and a non-cross-linked state depending on DNA context: mediates self-reversal of the thiazolidine cross-link in double stranded DNA, allowing APEX1 to initiate downstream repair of abasic sites. The HMCES DNA-protein cross-link can also be degraded by the SPRTN metalloprotease following unfolding by the BRIP1/FANCJ helicase. Acts as a protease: mediates autocatalytic processing of its N-terminal methionine in order to expose the catalytic cysteine.</text>
</comment>
<evidence type="ECO:0000256" key="5">
    <source>
        <dbReference type="ARBA" id="ARBA00022801"/>
    </source>
</evidence>
<dbReference type="PANTHER" id="PTHR13604:SF0">
    <property type="entry name" value="ABASIC SITE PROCESSING PROTEIN HMCES"/>
    <property type="match status" value="1"/>
</dbReference>
<dbReference type="GO" id="GO:0016829">
    <property type="term" value="F:lyase activity"/>
    <property type="evidence" value="ECO:0007669"/>
    <property type="project" value="UniProtKB-KW"/>
</dbReference>
<evidence type="ECO:0000256" key="8">
    <source>
        <dbReference type="ARBA" id="ARBA00023239"/>
    </source>
</evidence>
<evidence type="ECO:0000256" key="10">
    <source>
        <dbReference type="ARBA" id="ARBA00030898"/>
    </source>
</evidence>
<name>A0A674DE08_SALTR</name>
<keyword evidence="6" id="KW-0190">Covalent protein-DNA linkage</keyword>
<proteinExistence type="inferred from homology"/>
<evidence type="ECO:0000256" key="11">
    <source>
        <dbReference type="ARBA" id="ARBA00031130"/>
    </source>
</evidence>
<keyword evidence="5 12" id="KW-0378">Hydrolase</keyword>
<reference evidence="14" key="2">
    <citation type="submission" date="2025-09" db="UniProtKB">
        <authorList>
            <consortium name="Ensembl"/>
        </authorList>
    </citation>
    <scope>IDENTIFICATION</scope>
</reference>
<sequence>MHFITACCFIRHWAEDVWEDCITNTWVRLILDCIHPEGRGRLLVQRPRWKECDSDTYQPSYNKSPQSMSPALSQRHFDKNAPVDECYSTNNCGSGSLLEKSYKDPLLLADGFYEWRRQEKDKRPFIYFPQTQGPAHVKTEDQDEGTPYKEDTQTCMSEEGSVNLEEVSLPTHAPCRITNDFACVAGCQQFSEVKRWLVFGEVKSLDALKLLQSKNKLTFHPVSSLVNNSQNNSRVPAEPKPSAGSKMMGWLKSSTPSKRKEPDTGEVKQEGHTGETRPEKQPKTAGPRQQWLQEASKKPRTNID</sequence>
<dbReference type="AlphaFoldDB" id="A0A674DE08"/>
<evidence type="ECO:0000256" key="9">
    <source>
        <dbReference type="ARBA" id="ARBA00030390"/>
    </source>
</evidence>
<evidence type="ECO:0000256" key="4">
    <source>
        <dbReference type="ARBA" id="ARBA00022763"/>
    </source>
</evidence>
<organism evidence="14 15">
    <name type="scientific">Salmo trutta</name>
    <name type="common">Brown trout</name>
    <dbReference type="NCBI Taxonomy" id="8032"/>
    <lineage>
        <taxon>Eukaryota</taxon>
        <taxon>Metazoa</taxon>
        <taxon>Chordata</taxon>
        <taxon>Craniata</taxon>
        <taxon>Vertebrata</taxon>
        <taxon>Euteleostomi</taxon>
        <taxon>Actinopterygii</taxon>
        <taxon>Neopterygii</taxon>
        <taxon>Teleostei</taxon>
        <taxon>Protacanthopterygii</taxon>
        <taxon>Salmoniformes</taxon>
        <taxon>Salmonidae</taxon>
        <taxon>Salmoninae</taxon>
        <taxon>Salmo</taxon>
    </lineage>
</organism>
<dbReference type="GO" id="GO:0008233">
    <property type="term" value="F:peptidase activity"/>
    <property type="evidence" value="ECO:0007669"/>
    <property type="project" value="UniProtKB-KW"/>
</dbReference>
<dbReference type="Gene3D" id="3.90.1680.10">
    <property type="entry name" value="SOS response associated peptidase-like"/>
    <property type="match status" value="2"/>
</dbReference>
<dbReference type="SUPFAM" id="SSF143081">
    <property type="entry name" value="BB1717-like"/>
    <property type="match status" value="1"/>
</dbReference>
<evidence type="ECO:0000313" key="14">
    <source>
        <dbReference type="Ensembl" id="ENSSTUP00000093933.1"/>
    </source>
</evidence>
<dbReference type="InParanoid" id="A0A674DE08"/>
<dbReference type="Ensembl" id="ENSSTUT00000100534.1">
    <property type="protein sequence ID" value="ENSSTUP00000093933.1"/>
    <property type="gene ID" value="ENSSTUG00000041769.1"/>
</dbReference>
<feature type="compositionally biased region" description="Polar residues" evidence="13">
    <location>
        <begin position="55"/>
        <end position="72"/>
    </location>
</feature>
<evidence type="ECO:0000313" key="15">
    <source>
        <dbReference type="Proteomes" id="UP000472277"/>
    </source>
</evidence>
<protein>
    <recommendedName>
        <fullName evidence="2 12">Abasic site processing protein HMCES</fullName>
        <shortName evidence="12">ES cell-specific 5hmC-binding protein</shortName>
        <ecNumber evidence="12">3.4.-.-</ecNumber>
    </recommendedName>
    <alternativeName>
        <fullName evidence="9 12">Embryonic stem cell-specific 5-hydroxymethylcytosine-binding protein</fullName>
    </alternativeName>
    <alternativeName>
        <fullName evidence="10 12">Peptidase HMCES</fullName>
    </alternativeName>
    <alternativeName>
        <fullName evidence="11 12">SRAP domain-containing protein 1</fullName>
    </alternativeName>
</protein>
<dbReference type="InterPro" id="IPR036590">
    <property type="entry name" value="SRAP-like"/>
</dbReference>
<dbReference type="GO" id="GO:0106300">
    <property type="term" value="P:protein-DNA covalent cross-linking repair"/>
    <property type="evidence" value="ECO:0007669"/>
    <property type="project" value="InterPro"/>
</dbReference>
<evidence type="ECO:0000256" key="2">
    <source>
        <dbReference type="ARBA" id="ARBA00015888"/>
    </source>
</evidence>
<feature type="compositionally biased region" description="Basic and acidic residues" evidence="13">
    <location>
        <begin position="295"/>
        <end position="304"/>
    </location>
</feature>
<dbReference type="OMA" id="THAPCRI"/>
<reference evidence="14" key="1">
    <citation type="submission" date="2025-08" db="UniProtKB">
        <authorList>
            <consortium name="Ensembl"/>
        </authorList>
    </citation>
    <scope>IDENTIFICATION</scope>
</reference>
<keyword evidence="8" id="KW-0456">Lyase</keyword>
<feature type="compositionally biased region" description="Low complexity" evidence="13">
    <location>
        <begin position="224"/>
        <end position="235"/>
    </location>
</feature>
<dbReference type="GeneTree" id="ENSGT00990000212083"/>
<feature type="compositionally biased region" description="Basic and acidic residues" evidence="13">
    <location>
        <begin position="258"/>
        <end position="282"/>
    </location>
</feature>
<dbReference type="Proteomes" id="UP000472277">
    <property type="component" value="Chromosome 14"/>
</dbReference>
<accession>A0A674DE08</accession>
<keyword evidence="4" id="KW-0227">DNA damage</keyword>
<keyword evidence="3 12" id="KW-0645">Protease</keyword>
<evidence type="ECO:0000256" key="6">
    <source>
        <dbReference type="ARBA" id="ARBA00023124"/>
    </source>
</evidence>
<feature type="region of interest" description="Disordered" evidence="13">
    <location>
        <begin position="53"/>
        <end position="72"/>
    </location>
</feature>
<dbReference type="GO" id="GO:0006508">
    <property type="term" value="P:proteolysis"/>
    <property type="evidence" value="ECO:0007669"/>
    <property type="project" value="UniProtKB-KW"/>
</dbReference>
<keyword evidence="7" id="KW-0238">DNA-binding</keyword>
<evidence type="ECO:0000256" key="7">
    <source>
        <dbReference type="ARBA" id="ARBA00023125"/>
    </source>
</evidence>
<dbReference type="GO" id="GO:0003697">
    <property type="term" value="F:single-stranded DNA binding"/>
    <property type="evidence" value="ECO:0007669"/>
    <property type="project" value="InterPro"/>
</dbReference>
<evidence type="ECO:0000256" key="3">
    <source>
        <dbReference type="ARBA" id="ARBA00022670"/>
    </source>
</evidence>
<evidence type="ECO:0000256" key="13">
    <source>
        <dbReference type="SAM" id="MobiDB-lite"/>
    </source>
</evidence>
<feature type="region of interest" description="Disordered" evidence="13">
    <location>
        <begin position="224"/>
        <end position="304"/>
    </location>
</feature>
<dbReference type="EC" id="3.4.-.-" evidence="12"/>
<dbReference type="PANTHER" id="PTHR13604">
    <property type="entry name" value="DC12-RELATED"/>
    <property type="match status" value="1"/>
</dbReference>